<dbReference type="Proteomes" id="UP000440578">
    <property type="component" value="Unassembled WGS sequence"/>
</dbReference>
<reference evidence="5 6" key="1">
    <citation type="submission" date="2019-07" db="EMBL/GenBank/DDBJ databases">
        <title>Draft genome assembly of a fouling barnacle, Amphibalanus amphitrite (Darwin, 1854): The first reference genome for Thecostraca.</title>
        <authorList>
            <person name="Kim W."/>
        </authorList>
    </citation>
    <scope>NUCLEOTIDE SEQUENCE [LARGE SCALE GENOMIC DNA]</scope>
    <source>
        <strain evidence="5">SNU_AA5</strain>
        <tissue evidence="5">Soma without cirri and trophi</tissue>
    </source>
</reference>
<dbReference type="PANTHER" id="PTHR43146">
    <property type="entry name" value="CANCER-RELATED NUCLEOSIDE-TRIPHOSPHATASE"/>
    <property type="match status" value="1"/>
</dbReference>
<dbReference type="GO" id="GO:0005524">
    <property type="term" value="F:ATP binding"/>
    <property type="evidence" value="ECO:0007669"/>
    <property type="project" value="UniProtKB-KW"/>
</dbReference>
<dbReference type="Pfam" id="PF03266">
    <property type="entry name" value="NTPase_1"/>
    <property type="match status" value="1"/>
</dbReference>
<dbReference type="SUPFAM" id="SSF52540">
    <property type="entry name" value="P-loop containing nucleoside triphosphate hydrolases"/>
    <property type="match status" value="1"/>
</dbReference>
<keyword evidence="1" id="KW-0547">Nucleotide-binding</keyword>
<evidence type="ECO:0000256" key="2">
    <source>
        <dbReference type="ARBA" id="ARBA00022801"/>
    </source>
</evidence>
<dbReference type="AlphaFoldDB" id="A0A6A4VJ27"/>
<keyword evidence="2" id="KW-0378">Hydrolase</keyword>
<evidence type="ECO:0000313" key="6">
    <source>
        <dbReference type="Proteomes" id="UP000440578"/>
    </source>
</evidence>
<dbReference type="InterPro" id="IPR004948">
    <property type="entry name" value="Nuc-triphosphatase_THEP1"/>
</dbReference>
<organism evidence="5 6">
    <name type="scientific">Amphibalanus amphitrite</name>
    <name type="common">Striped barnacle</name>
    <name type="synonym">Balanus amphitrite</name>
    <dbReference type="NCBI Taxonomy" id="1232801"/>
    <lineage>
        <taxon>Eukaryota</taxon>
        <taxon>Metazoa</taxon>
        <taxon>Ecdysozoa</taxon>
        <taxon>Arthropoda</taxon>
        <taxon>Crustacea</taxon>
        <taxon>Multicrustacea</taxon>
        <taxon>Cirripedia</taxon>
        <taxon>Thoracica</taxon>
        <taxon>Thoracicalcarea</taxon>
        <taxon>Balanomorpha</taxon>
        <taxon>Balanoidea</taxon>
        <taxon>Balanidae</taxon>
        <taxon>Amphibalaninae</taxon>
        <taxon>Amphibalanus</taxon>
    </lineage>
</organism>
<dbReference type="InterPro" id="IPR003593">
    <property type="entry name" value="AAA+_ATPase"/>
</dbReference>
<dbReference type="EMBL" id="VIIS01002031">
    <property type="protein sequence ID" value="KAF0289441.1"/>
    <property type="molecule type" value="Genomic_DNA"/>
</dbReference>
<keyword evidence="3" id="KW-0067">ATP-binding</keyword>
<name>A0A6A4VJ27_AMPAM</name>
<evidence type="ECO:0000313" key="5">
    <source>
        <dbReference type="EMBL" id="KAF0289441.1"/>
    </source>
</evidence>
<evidence type="ECO:0000256" key="3">
    <source>
        <dbReference type="ARBA" id="ARBA00022840"/>
    </source>
</evidence>
<proteinExistence type="predicted"/>
<gene>
    <name evidence="5" type="primary">NTPCR</name>
    <name evidence="5" type="ORF">FJT64_001271</name>
</gene>
<dbReference type="Gene3D" id="3.40.50.300">
    <property type="entry name" value="P-loop containing nucleotide triphosphate hydrolases"/>
    <property type="match status" value="1"/>
</dbReference>
<dbReference type="InterPro" id="IPR027417">
    <property type="entry name" value="P-loop_NTPase"/>
</dbReference>
<protein>
    <submittedName>
        <fullName evidence="5">Cancer-related nucleoside-triphosphatase</fullName>
    </submittedName>
</protein>
<accession>A0A6A4VJ27</accession>
<dbReference type="OrthoDB" id="446244at2759"/>
<evidence type="ECO:0000259" key="4">
    <source>
        <dbReference type="SMART" id="SM00382"/>
    </source>
</evidence>
<dbReference type="GO" id="GO:0017111">
    <property type="term" value="F:ribonucleoside triphosphate phosphatase activity"/>
    <property type="evidence" value="ECO:0007669"/>
    <property type="project" value="InterPro"/>
</dbReference>
<dbReference type="SMART" id="SM00382">
    <property type="entry name" value="AAA"/>
    <property type="match status" value="1"/>
</dbReference>
<comment type="caution">
    <text evidence="5">The sequence shown here is derived from an EMBL/GenBank/DDBJ whole genome shotgun (WGS) entry which is preliminary data.</text>
</comment>
<sequence>MNHLLITGVPGVGKTTVVQKALEQLSGVPAAGFVTEEVRKDGRRIGFDVISLGGERAPLARVGGGGGGGGARRPMVGQYAVDVASFERVALPALSARAAGGHRLLVLDEIGKMELLSSRFQSAVRAALDPAAGVTLVATIPVAGGRPQSGLLAQLRARSDARLLEVTRENRAAAVGEVVRFVRDRLARSSES</sequence>
<evidence type="ECO:0000256" key="1">
    <source>
        <dbReference type="ARBA" id="ARBA00022741"/>
    </source>
</evidence>
<keyword evidence="6" id="KW-1185">Reference proteome</keyword>
<dbReference type="PANTHER" id="PTHR43146:SF1">
    <property type="entry name" value="CANCER-RELATED NUCLEOSIDE-TRIPHOSPHATASE"/>
    <property type="match status" value="1"/>
</dbReference>
<feature type="domain" description="AAA+ ATPase" evidence="4">
    <location>
        <begin position="1"/>
        <end position="169"/>
    </location>
</feature>